<dbReference type="InterPro" id="IPR010445">
    <property type="entry name" value="LapA_dom"/>
</dbReference>
<evidence type="ECO:0000256" key="6">
    <source>
        <dbReference type="SAM" id="Phobius"/>
    </source>
</evidence>
<sequence length="124" mass="13284">MEQEHDAQVPESDGVGREQLKGDAEGAQSTEASKVPLVARAQSTRTSRVWLGSVFGLVVLIAILIFILQNLASVVIHFPAASARMPVGVAILFGVILGGLFVFLLGLARVVQLRHSIRRSQKLG</sequence>
<feature type="region of interest" description="Disordered" evidence="5">
    <location>
        <begin position="1"/>
        <end position="31"/>
    </location>
</feature>
<evidence type="ECO:0000313" key="8">
    <source>
        <dbReference type="EMBL" id="KJE75932.1"/>
    </source>
</evidence>
<dbReference type="AlphaFoldDB" id="A0A0D8FUK2"/>
<keyword evidence="3 6" id="KW-1133">Transmembrane helix</keyword>
<keyword evidence="9" id="KW-1185">Reference proteome</keyword>
<name>A0A0D8FUK2_9ACTN</name>
<dbReference type="RefSeq" id="WP_052566263.1">
    <property type="nucleotide sequence ID" value="NZ_JQKF01000021.1"/>
</dbReference>
<feature type="domain" description="Lipopolysaccharide assembly protein A" evidence="7">
    <location>
        <begin position="69"/>
        <end position="122"/>
    </location>
</feature>
<dbReference type="EMBL" id="JXUW01000025">
    <property type="protein sequence ID" value="KJE75932.1"/>
    <property type="molecule type" value="Genomic_DNA"/>
</dbReference>
<evidence type="ECO:0000256" key="1">
    <source>
        <dbReference type="ARBA" id="ARBA00022475"/>
    </source>
</evidence>
<comment type="caution">
    <text evidence="8">The sequence shown here is derived from an EMBL/GenBank/DDBJ whole genome shotgun (WGS) entry which is preliminary data.</text>
</comment>
<evidence type="ECO:0000259" key="7">
    <source>
        <dbReference type="Pfam" id="PF06305"/>
    </source>
</evidence>
<feature type="transmembrane region" description="Helical" evidence="6">
    <location>
        <begin position="88"/>
        <end position="111"/>
    </location>
</feature>
<accession>A0A0D8FUK2</accession>
<protein>
    <recommendedName>
        <fullName evidence="7">Lipopolysaccharide assembly protein A domain-containing protein</fullName>
    </recommendedName>
</protein>
<dbReference type="GO" id="GO:0005886">
    <property type="term" value="C:plasma membrane"/>
    <property type="evidence" value="ECO:0007669"/>
    <property type="project" value="InterPro"/>
</dbReference>
<feature type="transmembrane region" description="Helical" evidence="6">
    <location>
        <begin position="49"/>
        <end position="68"/>
    </location>
</feature>
<dbReference type="STRING" id="1121877.FEAC_23260"/>
<evidence type="ECO:0000256" key="4">
    <source>
        <dbReference type="ARBA" id="ARBA00023136"/>
    </source>
</evidence>
<keyword evidence="2 6" id="KW-0812">Transmembrane</keyword>
<dbReference type="eggNOG" id="COG5416">
    <property type="taxonomic scope" value="Bacteria"/>
</dbReference>
<proteinExistence type="predicted"/>
<evidence type="ECO:0000256" key="5">
    <source>
        <dbReference type="SAM" id="MobiDB-lite"/>
    </source>
</evidence>
<evidence type="ECO:0000256" key="2">
    <source>
        <dbReference type="ARBA" id="ARBA00022692"/>
    </source>
</evidence>
<gene>
    <name evidence="8" type="ORF">FEAC_23260</name>
</gene>
<evidence type="ECO:0000313" key="9">
    <source>
        <dbReference type="Proteomes" id="UP000032336"/>
    </source>
</evidence>
<organism evidence="8 9">
    <name type="scientific">Ferrimicrobium acidiphilum DSM 19497</name>
    <dbReference type="NCBI Taxonomy" id="1121877"/>
    <lineage>
        <taxon>Bacteria</taxon>
        <taxon>Bacillati</taxon>
        <taxon>Actinomycetota</taxon>
        <taxon>Acidimicrobiia</taxon>
        <taxon>Acidimicrobiales</taxon>
        <taxon>Acidimicrobiaceae</taxon>
        <taxon>Ferrimicrobium</taxon>
    </lineage>
</organism>
<keyword evidence="4 6" id="KW-0472">Membrane</keyword>
<reference evidence="8 9" key="1">
    <citation type="submission" date="2015-01" db="EMBL/GenBank/DDBJ databases">
        <title>Draft genome of the acidophilic iron oxidizer Ferrimicrobium acidiphilum strain T23.</title>
        <authorList>
            <person name="Poehlein A."/>
            <person name="Eisen S."/>
            <person name="Schloemann M."/>
            <person name="Johnson B.D."/>
            <person name="Daniel R."/>
            <person name="Muehling M."/>
        </authorList>
    </citation>
    <scope>NUCLEOTIDE SEQUENCE [LARGE SCALE GENOMIC DNA]</scope>
    <source>
        <strain evidence="8 9">T23</strain>
    </source>
</reference>
<keyword evidence="1" id="KW-1003">Cell membrane</keyword>
<dbReference type="Proteomes" id="UP000032336">
    <property type="component" value="Unassembled WGS sequence"/>
</dbReference>
<dbReference type="Pfam" id="PF06305">
    <property type="entry name" value="LapA_dom"/>
    <property type="match status" value="1"/>
</dbReference>
<dbReference type="GeneID" id="78373375"/>
<evidence type="ECO:0000256" key="3">
    <source>
        <dbReference type="ARBA" id="ARBA00022989"/>
    </source>
</evidence>
<feature type="compositionally biased region" description="Basic and acidic residues" evidence="5">
    <location>
        <begin position="1"/>
        <end position="24"/>
    </location>
</feature>